<evidence type="ECO:0000313" key="1">
    <source>
        <dbReference type="EMBL" id="SPO62883.1"/>
    </source>
</evidence>
<reference evidence="1 2" key="1">
    <citation type="submission" date="2018-02" db="EMBL/GenBank/DDBJ databases">
        <authorList>
            <person name="Dubost A."/>
        </authorList>
    </citation>
    <scope>NUCLEOTIDE SEQUENCE [LARGE SCALE GENOMIC DNA]</scope>
    <source>
        <strain evidence="2">JV551A3</strain>
    </source>
</reference>
<evidence type="ECO:0000313" key="2">
    <source>
        <dbReference type="Proteomes" id="UP000294335"/>
    </source>
</evidence>
<dbReference type="Proteomes" id="UP000294335">
    <property type="component" value="Unassembled WGS sequence"/>
</dbReference>
<keyword evidence="2" id="KW-1185">Reference proteome</keyword>
<dbReference type="EMBL" id="OPYN01000187">
    <property type="protein sequence ID" value="SPO62883.1"/>
    <property type="molecule type" value="Genomic_DNA"/>
</dbReference>
<sequence length="189" mass="21795">MIQSDFTAELHCKYGQIGVVETPVYVHPLFSLDQDGWLCTEDQRGDTVSFKPLTFTFRFIKNTGDRVHYNIYGAQTWEYFGASMKKNRNGWLGLYATHILGRALGAFDALGDLVDNQDQWKIETLDTWDGDLQSVESVPFYLRDQNGYRVALSKSTYIREYIKKHYWFLNAGTKEGEILTFHLKNVKAG</sequence>
<gene>
    <name evidence="1" type="ORF">JV551A3_V1_1870084</name>
</gene>
<comment type="caution">
    <text evidence="1">The sequence shown here is derived from an EMBL/GenBank/DDBJ whole genome shotgun (WGS) entry which is preliminary data.</text>
</comment>
<proteinExistence type="predicted"/>
<accession>A0AAQ1PCR9</accession>
<organism evidence="1 2">
    <name type="scientific">Pseudomonas inefficax</name>
    <dbReference type="NCBI Taxonomy" id="2078786"/>
    <lineage>
        <taxon>Bacteria</taxon>
        <taxon>Pseudomonadati</taxon>
        <taxon>Pseudomonadota</taxon>
        <taxon>Gammaproteobacteria</taxon>
        <taxon>Pseudomonadales</taxon>
        <taxon>Pseudomonadaceae</taxon>
        <taxon>Pseudomonas</taxon>
    </lineage>
</organism>
<dbReference type="RefSeq" id="WP_133974469.1">
    <property type="nucleotide sequence ID" value="NZ_OPYN01000187.1"/>
</dbReference>
<protein>
    <submittedName>
        <fullName evidence="1">Uncharacterized protein</fullName>
    </submittedName>
</protein>
<name>A0AAQ1PCR9_9PSED</name>
<dbReference type="AlphaFoldDB" id="A0AAQ1PCR9"/>